<organism evidence="2 5">
    <name type="scientific">Adineta steineri</name>
    <dbReference type="NCBI Taxonomy" id="433720"/>
    <lineage>
        <taxon>Eukaryota</taxon>
        <taxon>Metazoa</taxon>
        <taxon>Spiralia</taxon>
        <taxon>Gnathifera</taxon>
        <taxon>Rotifera</taxon>
        <taxon>Eurotatoria</taxon>
        <taxon>Bdelloidea</taxon>
        <taxon>Adinetida</taxon>
        <taxon>Adinetidae</taxon>
        <taxon>Adineta</taxon>
    </lineage>
</organism>
<dbReference type="PROSITE" id="PS50848">
    <property type="entry name" value="START"/>
    <property type="match status" value="1"/>
</dbReference>
<reference evidence="2" key="1">
    <citation type="submission" date="2021-02" db="EMBL/GenBank/DDBJ databases">
        <authorList>
            <person name="Nowell W R."/>
        </authorList>
    </citation>
    <scope>NUCLEOTIDE SEQUENCE</scope>
</reference>
<dbReference type="EMBL" id="CAJNOI010000183">
    <property type="protein sequence ID" value="CAF1165528.1"/>
    <property type="molecule type" value="Genomic_DNA"/>
</dbReference>
<dbReference type="PANTHER" id="PTHR19308">
    <property type="entry name" value="PHOSPHATIDYLCHOLINE TRANSFER PROTEIN"/>
    <property type="match status" value="1"/>
</dbReference>
<dbReference type="Proteomes" id="UP000663832">
    <property type="component" value="Unassembled WGS sequence"/>
</dbReference>
<keyword evidence="4" id="KW-1185">Reference proteome</keyword>
<feature type="domain" description="START" evidence="1">
    <location>
        <begin position="71"/>
        <end position="215"/>
    </location>
</feature>
<dbReference type="Gene3D" id="3.30.530.20">
    <property type="match status" value="1"/>
</dbReference>
<dbReference type="Pfam" id="PF01852">
    <property type="entry name" value="START"/>
    <property type="match status" value="1"/>
</dbReference>
<evidence type="ECO:0000313" key="4">
    <source>
        <dbReference type="Proteomes" id="UP000663832"/>
    </source>
</evidence>
<protein>
    <recommendedName>
        <fullName evidence="1">START domain-containing protein</fullName>
    </recommendedName>
</protein>
<dbReference type="Proteomes" id="UP000663877">
    <property type="component" value="Unassembled WGS sequence"/>
</dbReference>
<dbReference type="InterPro" id="IPR023393">
    <property type="entry name" value="START-like_dom_sf"/>
</dbReference>
<dbReference type="AlphaFoldDB" id="A0A814TUD9"/>
<evidence type="ECO:0000313" key="5">
    <source>
        <dbReference type="Proteomes" id="UP000663877"/>
    </source>
</evidence>
<dbReference type="InterPro" id="IPR002913">
    <property type="entry name" value="START_lipid-bd_dom"/>
</dbReference>
<proteinExistence type="predicted"/>
<evidence type="ECO:0000313" key="3">
    <source>
        <dbReference type="EMBL" id="CAF1379600.1"/>
    </source>
</evidence>
<name>A0A814TUD9_9BILA</name>
<dbReference type="EMBL" id="CAJNOM010000347">
    <property type="protein sequence ID" value="CAF1379600.1"/>
    <property type="molecule type" value="Genomic_DNA"/>
</dbReference>
<dbReference type="PANTHER" id="PTHR19308:SF14">
    <property type="entry name" value="START DOMAIN-CONTAINING PROTEIN"/>
    <property type="match status" value="1"/>
</dbReference>
<dbReference type="OrthoDB" id="9970435at2759"/>
<gene>
    <name evidence="2" type="ORF">BJG266_LOCUS24889</name>
    <name evidence="3" type="ORF">QVE165_LOCUS35580</name>
</gene>
<dbReference type="GO" id="GO:0005737">
    <property type="term" value="C:cytoplasm"/>
    <property type="evidence" value="ECO:0007669"/>
    <property type="project" value="UniProtKB-ARBA"/>
</dbReference>
<accession>A0A814TUD9</accession>
<evidence type="ECO:0000259" key="1">
    <source>
        <dbReference type="PROSITE" id="PS50848"/>
    </source>
</evidence>
<sequence length="217" mass="24743">MADEYDATTLDGYIDDDLALIKNTDVWEVYKHGAHHNDDICYVYKTPDDPIWWIKLVAYIDDGSLANIDDLLDASLQQRHSEWHALYLDGRIVRKNDDGRSEICYFQYASPSILTSGRDMCYIKVRRNLDNGFILSYRSVDIPEAIDSSGKFVRATYKGAHLIETSKDAPGFLYTYLQYADPGGSIPKVLVNRPQCDIILNEIDGIRRALKNSIHSK</sequence>
<dbReference type="GO" id="GO:0008289">
    <property type="term" value="F:lipid binding"/>
    <property type="evidence" value="ECO:0007669"/>
    <property type="project" value="InterPro"/>
</dbReference>
<dbReference type="SUPFAM" id="SSF55961">
    <property type="entry name" value="Bet v1-like"/>
    <property type="match status" value="1"/>
</dbReference>
<evidence type="ECO:0000313" key="2">
    <source>
        <dbReference type="EMBL" id="CAF1165528.1"/>
    </source>
</evidence>
<comment type="caution">
    <text evidence="2">The sequence shown here is derived from an EMBL/GenBank/DDBJ whole genome shotgun (WGS) entry which is preliminary data.</text>
</comment>
<dbReference type="InterPro" id="IPR051213">
    <property type="entry name" value="START_lipid_transfer"/>
</dbReference>